<dbReference type="Gene3D" id="3.90.740.10">
    <property type="entry name" value="Valyl/Leucyl/Isoleucyl-tRNA synthetase, editing domain"/>
    <property type="match status" value="1"/>
</dbReference>
<evidence type="ECO:0000256" key="6">
    <source>
        <dbReference type="SAM" id="MobiDB-lite"/>
    </source>
</evidence>
<evidence type="ECO:0000313" key="7">
    <source>
        <dbReference type="EMBL" id="ETO00810.1"/>
    </source>
</evidence>
<keyword evidence="1" id="KW-0436">Ligase</keyword>
<dbReference type="GO" id="GO:0006418">
    <property type="term" value="P:tRNA aminoacylation for protein translation"/>
    <property type="evidence" value="ECO:0007669"/>
    <property type="project" value="InterPro"/>
</dbReference>
<name>X6LJB7_RETFI</name>
<feature type="compositionally biased region" description="Basic and acidic residues" evidence="6">
    <location>
        <begin position="233"/>
        <end position="242"/>
    </location>
</feature>
<keyword evidence="4" id="KW-0648">Protein biosynthesis</keyword>
<protein>
    <submittedName>
        <fullName evidence="7">Helicase-like protein encoded within the telomeric Y' element</fullName>
    </submittedName>
</protein>
<keyword evidence="2" id="KW-0547">Nucleotide-binding</keyword>
<comment type="caution">
    <text evidence="7">The sequence shown here is derived from an EMBL/GenBank/DDBJ whole genome shotgun (WGS) entry which is preliminary data.</text>
</comment>
<dbReference type="AlphaFoldDB" id="X6LJB7"/>
<organism evidence="7 8">
    <name type="scientific">Reticulomyxa filosa</name>
    <dbReference type="NCBI Taxonomy" id="46433"/>
    <lineage>
        <taxon>Eukaryota</taxon>
        <taxon>Sar</taxon>
        <taxon>Rhizaria</taxon>
        <taxon>Retaria</taxon>
        <taxon>Foraminifera</taxon>
        <taxon>Monothalamids</taxon>
        <taxon>Reticulomyxidae</taxon>
        <taxon>Reticulomyxa</taxon>
    </lineage>
</organism>
<sequence>MIYNVGVYESVHAARNMACQKFTDNEWEYETLVEFEVWDLLGRAAKAPNAVKYEKMYVLPLLSISMDKKYYLEDYMVLDDKPVPIVSIDSKDFSSTQAAVDLVKKKKFVLFFFAMLRDKDIDPFSVGVATERTALDRTSISHTVELTQDSSMMVLGKEIDTLQEFPDTDKLEDEKKNKNVDSNANTNANITTPSASANTNANADINANANTNANASTNANPNACTSKSKNKNKSFEDKSSKEKKIKNNHHKNLNSDDNDNESEDCNCKCIGISIDIVIGNENDTMQPNRKRRNISRTIESKHTSQLTTTSIATNEKSLQEKTCKSTKSKIVITETLSVLRTSTKRNLFKRRLRIARSIIAIPKKASIDLTIQSIRKQSTSIVVIEPSTSLTTSMIIVIPVTNPRFVEFAVVGENTFHQKVCKIFNCNISYTIFIIIYIFHSSKHDLLTKYFVSWIQNYNFFKFNLVTRKIKLKQIKILCIFLFYFVLFCLFY</sequence>
<keyword evidence="7" id="KW-0347">Helicase</keyword>
<keyword evidence="7" id="KW-0378">Hydrolase</keyword>
<accession>X6LJB7</accession>
<evidence type="ECO:0000313" key="8">
    <source>
        <dbReference type="Proteomes" id="UP000023152"/>
    </source>
</evidence>
<feature type="compositionally biased region" description="Low complexity" evidence="6">
    <location>
        <begin position="181"/>
        <end position="227"/>
    </location>
</feature>
<dbReference type="Proteomes" id="UP000023152">
    <property type="component" value="Unassembled WGS sequence"/>
</dbReference>
<evidence type="ECO:0000256" key="4">
    <source>
        <dbReference type="ARBA" id="ARBA00022917"/>
    </source>
</evidence>
<dbReference type="GO" id="GO:0005524">
    <property type="term" value="F:ATP binding"/>
    <property type="evidence" value="ECO:0007669"/>
    <property type="project" value="UniProtKB-KW"/>
</dbReference>
<feature type="compositionally biased region" description="Basic and acidic residues" evidence="6">
    <location>
        <begin position="167"/>
        <end position="179"/>
    </location>
</feature>
<gene>
    <name evidence="7" type="ORF">RFI_36630</name>
</gene>
<keyword evidence="3" id="KW-0067">ATP-binding</keyword>
<keyword evidence="8" id="KW-1185">Reference proteome</keyword>
<proteinExistence type="predicted"/>
<feature type="region of interest" description="Disordered" evidence="6">
    <location>
        <begin position="165"/>
        <end position="262"/>
    </location>
</feature>
<keyword evidence="5" id="KW-0030">Aminoacyl-tRNA synthetase</keyword>
<evidence type="ECO:0000256" key="1">
    <source>
        <dbReference type="ARBA" id="ARBA00022598"/>
    </source>
</evidence>
<dbReference type="GO" id="GO:0004812">
    <property type="term" value="F:aminoacyl-tRNA ligase activity"/>
    <property type="evidence" value="ECO:0007669"/>
    <property type="project" value="UniProtKB-KW"/>
</dbReference>
<dbReference type="InterPro" id="IPR009008">
    <property type="entry name" value="Val/Leu/Ile-tRNA-synth_edit"/>
</dbReference>
<evidence type="ECO:0000256" key="3">
    <source>
        <dbReference type="ARBA" id="ARBA00022840"/>
    </source>
</evidence>
<dbReference type="GO" id="GO:0004386">
    <property type="term" value="F:helicase activity"/>
    <property type="evidence" value="ECO:0007669"/>
    <property type="project" value="UniProtKB-KW"/>
</dbReference>
<feature type="compositionally biased region" description="Basic residues" evidence="6">
    <location>
        <begin position="243"/>
        <end position="252"/>
    </location>
</feature>
<dbReference type="EMBL" id="ASPP01039994">
    <property type="protein sequence ID" value="ETO00810.1"/>
    <property type="molecule type" value="Genomic_DNA"/>
</dbReference>
<evidence type="ECO:0000256" key="2">
    <source>
        <dbReference type="ARBA" id="ARBA00022741"/>
    </source>
</evidence>
<reference evidence="7 8" key="1">
    <citation type="journal article" date="2013" name="Curr. Biol.">
        <title>The Genome of the Foraminiferan Reticulomyxa filosa.</title>
        <authorList>
            <person name="Glockner G."/>
            <person name="Hulsmann N."/>
            <person name="Schleicher M."/>
            <person name="Noegel A.A."/>
            <person name="Eichinger L."/>
            <person name="Gallinger C."/>
            <person name="Pawlowski J."/>
            <person name="Sierra R."/>
            <person name="Euteneuer U."/>
            <person name="Pillet L."/>
            <person name="Moustafa A."/>
            <person name="Platzer M."/>
            <person name="Groth M."/>
            <person name="Szafranski K."/>
            <person name="Schliwa M."/>
        </authorList>
    </citation>
    <scope>NUCLEOTIDE SEQUENCE [LARGE SCALE GENOMIC DNA]</scope>
</reference>
<evidence type="ECO:0000256" key="5">
    <source>
        <dbReference type="ARBA" id="ARBA00023146"/>
    </source>
</evidence>
<dbReference type="GO" id="GO:0002161">
    <property type="term" value="F:aminoacyl-tRNA deacylase activity"/>
    <property type="evidence" value="ECO:0007669"/>
    <property type="project" value="InterPro"/>
</dbReference>